<keyword evidence="4 8" id="KW-0175">Coiled coil</keyword>
<gene>
    <name evidence="11" type="ORF">AB1Y20_012649</name>
</gene>
<feature type="compositionally biased region" description="Basic residues" evidence="9">
    <location>
        <begin position="436"/>
        <end position="447"/>
    </location>
</feature>
<evidence type="ECO:0000256" key="2">
    <source>
        <dbReference type="ARBA" id="ARBA00022741"/>
    </source>
</evidence>
<evidence type="ECO:0000256" key="4">
    <source>
        <dbReference type="ARBA" id="ARBA00023054"/>
    </source>
</evidence>
<evidence type="ECO:0000256" key="5">
    <source>
        <dbReference type="ARBA" id="ARBA00023175"/>
    </source>
</evidence>
<dbReference type="PANTHER" id="PTHR47968:SF13">
    <property type="entry name" value="KINESIN-LIKE PROTEIN KIF19 ISOFORM X1"/>
    <property type="match status" value="1"/>
</dbReference>
<proteinExistence type="inferred from homology"/>
<dbReference type="Proteomes" id="UP001515480">
    <property type="component" value="Unassembled WGS sequence"/>
</dbReference>
<evidence type="ECO:0000259" key="10">
    <source>
        <dbReference type="PROSITE" id="PS50067"/>
    </source>
</evidence>
<evidence type="ECO:0000256" key="1">
    <source>
        <dbReference type="ARBA" id="ARBA00022701"/>
    </source>
</evidence>
<dbReference type="InterPro" id="IPR036961">
    <property type="entry name" value="Kinesin_motor_dom_sf"/>
</dbReference>
<dbReference type="PROSITE" id="PS50067">
    <property type="entry name" value="KINESIN_MOTOR_2"/>
    <property type="match status" value="1"/>
</dbReference>
<reference evidence="11 12" key="1">
    <citation type="journal article" date="2024" name="Science">
        <title>Giant polyketide synthase enzymes in the biosynthesis of giant marine polyether toxins.</title>
        <authorList>
            <person name="Fallon T.R."/>
            <person name="Shende V.V."/>
            <person name="Wierzbicki I.H."/>
            <person name="Pendleton A.L."/>
            <person name="Watervoot N.F."/>
            <person name="Auber R.P."/>
            <person name="Gonzalez D.J."/>
            <person name="Wisecaver J.H."/>
            <person name="Moore B.S."/>
        </authorList>
    </citation>
    <scope>NUCLEOTIDE SEQUENCE [LARGE SCALE GENOMIC DNA]</scope>
    <source>
        <strain evidence="11 12">12B1</strain>
    </source>
</reference>
<feature type="coiled-coil region" evidence="8">
    <location>
        <begin position="608"/>
        <end position="635"/>
    </location>
</feature>
<evidence type="ECO:0000256" key="9">
    <source>
        <dbReference type="SAM" id="MobiDB-lite"/>
    </source>
</evidence>
<dbReference type="PROSITE" id="PS00411">
    <property type="entry name" value="KINESIN_MOTOR_1"/>
    <property type="match status" value="1"/>
</dbReference>
<sequence length="1045" mass="111316">MAGESKSQNITVAVRVRPLTPREVQRGSWATVEVLDAQNVLVNDPDDKMGGIDYLRLDKTKSKHYCFDHAFGPDEVNEVIYEKTAKALARKVVDGFNACCFAYGATGAGKTFTMMGSLEFPGVIPLTLSDVFNFMEENREETTFQVSMQYVEIYNEKIKDLLNPSDAQLDVREVPSKGTYVAGATEKNVSTPAQMLALMHEGNLFRTTEATKVNEVSSRSHAVLQVMVAGSPRFSDDAIGKLGKLSMIDLAGSERATKTENKGQRLVEGRNINSSLLALGNCINALADKSKKASHVPFRDSKLTRLLKDSLGGNCLTTMIANCSPSHDQFDETLNSLKYANRAKNIKPRSGLPIVVNERNNAPLLSQLKELQEEVFEQAKRSEQQPTPLPMPRPRRTKASQAKRTPPRRGEASVEPEAADADDNDDNEEEEPGKRPPARRATGKSAKRSCGGGGGGGTGGMGGGTGGGTGGGGGGGGGAPSSCTPAGIRPREVASAEPAEEPPSLTGLSLTEPLPPEACRSRSPGMGARKWSQMGYGLSSMTAAITQPKALQMYQLLDNMELEECDTIKESAHALLDEHAGLLGDLYAATQQMFKLQSGLAACTSQRVERDRMELEELEEGREAQRKALEENLASLTVLITELPMRIISLERQEITRLMLQNVAISIMQVERELQLQTLRKLLLPSVAHTPPLHPSLLRDVMAACAVDFGGGKQLLTLAGGRDLPLQKTDEDAEADGAAADADAARREARRAAHLAREEGRGAGGSVGSCSSFKVSSLAAVVPTLIEAEEKAAEEATVDWLASARSPSFLTRHLRVGEIVHQAAALSMESARREGGHLGNPPSLPRVAEQREGFEDGAAEREAGATDPACPRPATNAEGPETTADSALRSGDATLELPLDRPFPPALPLGSRAAAPTMAAPPSSRSPRAVASTASSPRTPHALLAPTSEPAGCAAWSDPTRPVAEAWPESVHAVELSPIQLASAAVERVGLASSSAVGAACGCTSASQPSCSLMTKTPPGVEFSQERHGKSSAYFSERQRLRKGK</sequence>
<evidence type="ECO:0000256" key="8">
    <source>
        <dbReference type="SAM" id="Coils"/>
    </source>
</evidence>
<dbReference type="PANTHER" id="PTHR47968">
    <property type="entry name" value="CENTROMERE PROTEIN E"/>
    <property type="match status" value="1"/>
</dbReference>
<feature type="compositionally biased region" description="Basic and acidic residues" evidence="9">
    <location>
        <begin position="853"/>
        <end position="864"/>
    </location>
</feature>
<feature type="binding site" evidence="7">
    <location>
        <begin position="104"/>
        <end position="111"/>
    </location>
    <ligand>
        <name>ATP</name>
        <dbReference type="ChEBI" id="CHEBI:30616"/>
    </ligand>
</feature>
<name>A0AB34IL75_PRYPA</name>
<feature type="compositionally biased region" description="Acidic residues" evidence="9">
    <location>
        <begin position="417"/>
        <end position="431"/>
    </location>
</feature>
<dbReference type="InterPro" id="IPR027640">
    <property type="entry name" value="Kinesin-like_fam"/>
</dbReference>
<feature type="region of interest" description="Disordered" evidence="9">
    <location>
        <begin position="1018"/>
        <end position="1045"/>
    </location>
</feature>
<dbReference type="InterPro" id="IPR019821">
    <property type="entry name" value="Kinesin_motor_CS"/>
</dbReference>
<keyword evidence="2 7" id="KW-0547">Nucleotide-binding</keyword>
<dbReference type="EMBL" id="JBGBPQ010000024">
    <property type="protein sequence ID" value="KAL1499970.1"/>
    <property type="molecule type" value="Genomic_DNA"/>
</dbReference>
<dbReference type="InterPro" id="IPR001752">
    <property type="entry name" value="Kinesin_motor_dom"/>
</dbReference>
<evidence type="ECO:0000313" key="11">
    <source>
        <dbReference type="EMBL" id="KAL1499970.1"/>
    </source>
</evidence>
<feature type="region of interest" description="Disordered" evidence="9">
    <location>
        <begin position="853"/>
        <end position="941"/>
    </location>
</feature>
<dbReference type="Gene3D" id="3.40.850.10">
    <property type="entry name" value="Kinesin motor domain"/>
    <property type="match status" value="1"/>
</dbReference>
<comment type="caution">
    <text evidence="11">The sequence shown here is derived from an EMBL/GenBank/DDBJ whole genome shotgun (WGS) entry which is preliminary data.</text>
</comment>
<comment type="similarity">
    <text evidence="7">Belongs to the TRAFAC class myosin-kinesin ATPase superfamily. Kinesin family.</text>
</comment>
<keyword evidence="3 7" id="KW-0067">ATP-binding</keyword>
<dbReference type="SUPFAM" id="SSF52540">
    <property type="entry name" value="P-loop containing nucleoside triphosphate hydrolases"/>
    <property type="match status" value="1"/>
</dbReference>
<dbReference type="GO" id="GO:0008017">
    <property type="term" value="F:microtubule binding"/>
    <property type="evidence" value="ECO:0007669"/>
    <property type="project" value="InterPro"/>
</dbReference>
<dbReference type="GO" id="GO:0005874">
    <property type="term" value="C:microtubule"/>
    <property type="evidence" value="ECO:0007669"/>
    <property type="project" value="UniProtKB-KW"/>
</dbReference>
<dbReference type="GO" id="GO:0005524">
    <property type="term" value="F:ATP binding"/>
    <property type="evidence" value="ECO:0007669"/>
    <property type="project" value="UniProtKB-UniRule"/>
</dbReference>
<evidence type="ECO:0000256" key="6">
    <source>
        <dbReference type="ARBA" id="ARBA00068376"/>
    </source>
</evidence>
<keyword evidence="12" id="KW-1185">Reference proteome</keyword>
<feature type="compositionally biased region" description="Gly residues" evidence="9">
    <location>
        <begin position="450"/>
        <end position="479"/>
    </location>
</feature>
<evidence type="ECO:0000313" key="12">
    <source>
        <dbReference type="Proteomes" id="UP001515480"/>
    </source>
</evidence>
<keyword evidence="1" id="KW-0493">Microtubule</keyword>
<dbReference type="InterPro" id="IPR027417">
    <property type="entry name" value="P-loop_NTPase"/>
</dbReference>
<dbReference type="SMART" id="SM00129">
    <property type="entry name" value="KISc"/>
    <property type="match status" value="1"/>
</dbReference>
<organism evidence="11 12">
    <name type="scientific">Prymnesium parvum</name>
    <name type="common">Toxic golden alga</name>
    <dbReference type="NCBI Taxonomy" id="97485"/>
    <lineage>
        <taxon>Eukaryota</taxon>
        <taxon>Haptista</taxon>
        <taxon>Haptophyta</taxon>
        <taxon>Prymnesiophyceae</taxon>
        <taxon>Prymnesiales</taxon>
        <taxon>Prymnesiaceae</taxon>
        <taxon>Prymnesium</taxon>
    </lineage>
</organism>
<dbReference type="FunFam" id="3.40.850.10:FF:000056">
    <property type="entry name" value="Kinesin-like protein"/>
    <property type="match status" value="1"/>
</dbReference>
<protein>
    <recommendedName>
        <fullName evidence="6">Kinesin-like protein KIN-8B</fullName>
    </recommendedName>
</protein>
<feature type="domain" description="Kinesin motor" evidence="10">
    <location>
        <begin position="9"/>
        <end position="346"/>
    </location>
</feature>
<evidence type="ECO:0000256" key="3">
    <source>
        <dbReference type="ARBA" id="ARBA00022840"/>
    </source>
</evidence>
<dbReference type="AlphaFoldDB" id="A0AB34IL75"/>
<keyword evidence="5 7" id="KW-0505">Motor protein</keyword>
<dbReference type="GO" id="GO:0007018">
    <property type="term" value="P:microtubule-based movement"/>
    <property type="evidence" value="ECO:0007669"/>
    <property type="project" value="InterPro"/>
</dbReference>
<feature type="region of interest" description="Disordered" evidence="9">
    <location>
        <begin position="376"/>
        <end position="529"/>
    </location>
</feature>
<dbReference type="PRINTS" id="PR00380">
    <property type="entry name" value="KINESINHEAVY"/>
</dbReference>
<accession>A0AB34IL75</accession>
<dbReference type="Pfam" id="PF00225">
    <property type="entry name" value="Kinesin"/>
    <property type="match status" value="1"/>
</dbReference>
<feature type="compositionally biased region" description="Low complexity" evidence="9">
    <location>
        <begin position="911"/>
        <end position="940"/>
    </location>
</feature>
<dbReference type="GO" id="GO:0003777">
    <property type="term" value="F:microtubule motor activity"/>
    <property type="evidence" value="ECO:0007669"/>
    <property type="project" value="InterPro"/>
</dbReference>
<evidence type="ECO:0000256" key="7">
    <source>
        <dbReference type="PROSITE-ProRule" id="PRU00283"/>
    </source>
</evidence>